<comment type="caution">
    <text evidence="1">The sequence shown here is derived from an EMBL/GenBank/DDBJ whole genome shotgun (WGS) entry which is preliminary data.</text>
</comment>
<proteinExistence type="predicted"/>
<dbReference type="AlphaFoldDB" id="A0A4S4LJ35"/>
<name>A0A4S4LJ35_9AGAM</name>
<organism evidence="1 2">
    <name type="scientific">Bondarzewia mesenterica</name>
    <dbReference type="NCBI Taxonomy" id="1095465"/>
    <lineage>
        <taxon>Eukaryota</taxon>
        <taxon>Fungi</taxon>
        <taxon>Dikarya</taxon>
        <taxon>Basidiomycota</taxon>
        <taxon>Agaricomycotina</taxon>
        <taxon>Agaricomycetes</taxon>
        <taxon>Russulales</taxon>
        <taxon>Bondarzewiaceae</taxon>
        <taxon>Bondarzewia</taxon>
    </lineage>
</organism>
<reference evidence="1 2" key="1">
    <citation type="submission" date="2019-02" db="EMBL/GenBank/DDBJ databases">
        <title>Genome sequencing of the rare red list fungi Bondarzewia mesenterica.</title>
        <authorList>
            <person name="Buettner E."/>
            <person name="Kellner H."/>
        </authorList>
    </citation>
    <scope>NUCLEOTIDE SEQUENCE [LARGE SCALE GENOMIC DNA]</scope>
    <source>
        <strain evidence="1 2">DSM 108281</strain>
    </source>
</reference>
<keyword evidence="2" id="KW-1185">Reference proteome</keyword>
<protein>
    <submittedName>
        <fullName evidence="1">Uncharacterized protein</fullName>
    </submittedName>
</protein>
<gene>
    <name evidence="1" type="ORF">EW146_g7920</name>
</gene>
<accession>A0A4S4LJ35</accession>
<evidence type="ECO:0000313" key="2">
    <source>
        <dbReference type="Proteomes" id="UP000310158"/>
    </source>
</evidence>
<dbReference type="EMBL" id="SGPL01000495">
    <property type="protein sequence ID" value="THH11815.1"/>
    <property type="molecule type" value="Genomic_DNA"/>
</dbReference>
<evidence type="ECO:0000313" key="1">
    <source>
        <dbReference type="EMBL" id="THH11815.1"/>
    </source>
</evidence>
<dbReference type="Proteomes" id="UP000310158">
    <property type="component" value="Unassembled WGS sequence"/>
</dbReference>
<sequence>MSSAIADIAKKRRGLVARRVLLNLRAREPAMGASAEEVASWGGSVVRRLLAFEAIVGPEAEDDEVEDFTVLASARLEEFGDEAWLEWGIRLMPLTAYERERRLAKEVEVRVQAAAGSRVVSASVVHTSGQYLTRKVTWVKERRVAKVSGGVGIESGGSTSHARAVNDVKATVKVTATAMAEVTKDQQAISDVRARLLTLRSAKGKLDKVTASTSTLKEVNQDEALPAGAFKPRVVCRRCASFKSIERICWIAKAGVRCLKCERDHQKCSLVAAAKRRRPVDDTSKAESQTPAKKRVRFTCESESDAEFLEADTDSDVSGTSRVLNMHLRRKYALNKTMFADVAKLETKQKRLGITKAEADVDELEYLEL</sequence>